<evidence type="ECO:0000256" key="1">
    <source>
        <dbReference type="ARBA" id="ARBA00023015"/>
    </source>
</evidence>
<dbReference type="InterPro" id="IPR016032">
    <property type="entry name" value="Sig_transdc_resp-reg_C-effctor"/>
</dbReference>
<keyword evidence="1" id="KW-0805">Transcription regulation</keyword>
<keyword evidence="3" id="KW-0804">Transcription</keyword>
<feature type="modified residue" description="4-aspartylphosphate" evidence="4">
    <location>
        <position position="62"/>
    </location>
</feature>
<evidence type="ECO:0000313" key="8">
    <source>
        <dbReference type="Proteomes" id="UP001230156"/>
    </source>
</evidence>
<evidence type="ECO:0000256" key="3">
    <source>
        <dbReference type="ARBA" id="ARBA00023163"/>
    </source>
</evidence>
<dbReference type="PANTHER" id="PTHR43214:SF41">
    <property type="entry name" value="NITRATE_NITRITE RESPONSE REGULATOR PROTEIN NARP"/>
    <property type="match status" value="1"/>
</dbReference>
<dbReference type="PANTHER" id="PTHR43214">
    <property type="entry name" value="TWO-COMPONENT RESPONSE REGULATOR"/>
    <property type="match status" value="1"/>
</dbReference>
<dbReference type="PROSITE" id="PS50043">
    <property type="entry name" value="HTH_LUXR_2"/>
    <property type="match status" value="1"/>
</dbReference>
<dbReference type="SUPFAM" id="SSF52172">
    <property type="entry name" value="CheY-like"/>
    <property type="match status" value="1"/>
</dbReference>
<sequence length="209" mass="22609">MAETTPAGPISVALADSNPLMLSALSDLFERDSRFTLVATLSSAEAFLEMMGRMPTQIGVVDWALPTLGGERLLENLRGRPNAPRILVYGPEGDMDLVRRAMAAGAAGFCARSNLPQQLIDVAYAVAQGQMVFPFIDVRALKHDPTGELTTRERALLSALSRGLANKDLAAELDISVNTVKFHLRNLYDKLGVNSRAQAIAFFYSTGAR</sequence>
<dbReference type="Pfam" id="PF00072">
    <property type="entry name" value="Response_reg"/>
    <property type="match status" value="1"/>
</dbReference>
<dbReference type="RefSeq" id="WP_379962061.1">
    <property type="nucleotide sequence ID" value="NZ_JAUYVI010000013.1"/>
</dbReference>
<dbReference type="EMBL" id="JAUYVI010000013">
    <property type="protein sequence ID" value="MDQ7251570.1"/>
    <property type="molecule type" value="Genomic_DNA"/>
</dbReference>
<dbReference type="Gene3D" id="1.10.10.10">
    <property type="entry name" value="Winged helix-like DNA-binding domain superfamily/Winged helix DNA-binding domain"/>
    <property type="match status" value="1"/>
</dbReference>
<feature type="domain" description="Response regulatory" evidence="6">
    <location>
        <begin position="11"/>
        <end position="127"/>
    </location>
</feature>
<protein>
    <submittedName>
        <fullName evidence="7">Response regulator transcription factor</fullName>
    </submittedName>
</protein>
<proteinExistence type="predicted"/>
<accession>A0ABU0YV19</accession>
<feature type="domain" description="HTH luxR-type" evidence="5">
    <location>
        <begin position="142"/>
        <end position="207"/>
    </location>
</feature>
<dbReference type="PROSITE" id="PS50110">
    <property type="entry name" value="RESPONSE_REGULATORY"/>
    <property type="match status" value="1"/>
</dbReference>
<evidence type="ECO:0000259" key="5">
    <source>
        <dbReference type="PROSITE" id="PS50043"/>
    </source>
</evidence>
<dbReference type="SMART" id="SM00421">
    <property type="entry name" value="HTH_LUXR"/>
    <property type="match status" value="1"/>
</dbReference>
<evidence type="ECO:0000256" key="4">
    <source>
        <dbReference type="PROSITE-ProRule" id="PRU00169"/>
    </source>
</evidence>
<dbReference type="InterPro" id="IPR000792">
    <property type="entry name" value="Tscrpt_reg_LuxR_C"/>
</dbReference>
<dbReference type="InterPro" id="IPR011006">
    <property type="entry name" value="CheY-like_superfamily"/>
</dbReference>
<reference evidence="8" key="1">
    <citation type="submission" date="2023-08" db="EMBL/GenBank/DDBJ databases">
        <title>Rhodospirillaceae gen. nov., a novel taxon isolated from the Yangtze River Yuezi River estuary sludge.</title>
        <authorList>
            <person name="Ruan L."/>
        </authorList>
    </citation>
    <scope>NUCLEOTIDE SEQUENCE [LARGE SCALE GENOMIC DNA]</scope>
    <source>
        <strain evidence="8">R-7</strain>
    </source>
</reference>
<evidence type="ECO:0000259" key="6">
    <source>
        <dbReference type="PROSITE" id="PS50110"/>
    </source>
</evidence>
<evidence type="ECO:0000313" key="7">
    <source>
        <dbReference type="EMBL" id="MDQ7251570.1"/>
    </source>
</evidence>
<keyword evidence="4" id="KW-0597">Phosphoprotein</keyword>
<dbReference type="Pfam" id="PF00196">
    <property type="entry name" value="GerE"/>
    <property type="match status" value="1"/>
</dbReference>
<keyword evidence="2" id="KW-0238">DNA-binding</keyword>
<keyword evidence="8" id="KW-1185">Reference proteome</keyword>
<dbReference type="InterPro" id="IPR036388">
    <property type="entry name" value="WH-like_DNA-bd_sf"/>
</dbReference>
<organism evidence="7 8">
    <name type="scientific">Dongia sedimenti</name>
    <dbReference type="NCBI Taxonomy" id="3064282"/>
    <lineage>
        <taxon>Bacteria</taxon>
        <taxon>Pseudomonadati</taxon>
        <taxon>Pseudomonadota</taxon>
        <taxon>Alphaproteobacteria</taxon>
        <taxon>Rhodospirillales</taxon>
        <taxon>Dongiaceae</taxon>
        <taxon>Dongia</taxon>
    </lineage>
</organism>
<dbReference type="CDD" id="cd06170">
    <property type="entry name" value="LuxR_C_like"/>
    <property type="match status" value="1"/>
</dbReference>
<dbReference type="SUPFAM" id="SSF46894">
    <property type="entry name" value="C-terminal effector domain of the bipartite response regulators"/>
    <property type="match status" value="1"/>
</dbReference>
<gene>
    <name evidence="7" type="ORF">Q8A70_28040</name>
</gene>
<dbReference type="SMART" id="SM00448">
    <property type="entry name" value="REC"/>
    <property type="match status" value="1"/>
</dbReference>
<dbReference type="InterPro" id="IPR001789">
    <property type="entry name" value="Sig_transdc_resp-reg_receiver"/>
</dbReference>
<comment type="caution">
    <text evidence="7">The sequence shown here is derived from an EMBL/GenBank/DDBJ whole genome shotgun (WGS) entry which is preliminary data.</text>
</comment>
<name>A0ABU0YV19_9PROT</name>
<dbReference type="Gene3D" id="3.40.50.2300">
    <property type="match status" value="1"/>
</dbReference>
<evidence type="ECO:0000256" key="2">
    <source>
        <dbReference type="ARBA" id="ARBA00023125"/>
    </source>
</evidence>
<dbReference type="PRINTS" id="PR00038">
    <property type="entry name" value="HTHLUXR"/>
</dbReference>
<dbReference type="Proteomes" id="UP001230156">
    <property type="component" value="Unassembled WGS sequence"/>
</dbReference>
<dbReference type="InterPro" id="IPR039420">
    <property type="entry name" value="WalR-like"/>
</dbReference>